<dbReference type="EMBL" id="ML992671">
    <property type="protein sequence ID" value="KAF2213108.1"/>
    <property type="molecule type" value="Genomic_DNA"/>
</dbReference>
<keyword evidence="2" id="KW-0472">Membrane</keyword>
<dbReference type="AlphaFoldDB" id="A0A6A6FIQ5"/>
<keyword evidence="4" id="KW-1185">Reference proteome</keyword>
<accession>A0A6A6FIQ5</accession>
<sequence length="188" mass="20995">MFAHVANLVKRTDGAPPFDRTMVTLVVVLLVLLIVALFLVAGLLYLRYRRRARKQNAELPPYSEDDEKRMSSMSTTSSHRRVMVRPSESVLVYQEKQSLADSRSSPPPSPLPAIHITFPEEVDDSGKRTSGRVVVVRVGDNGIGLEPVDGLPAYQSDDKRFESLDLDRIGGLVEKARNAPSYDKFEKI</sequence>
<dbReference type="Proteomes" id="UP000799539">
    <property type="component" value="Unassembled WGS sequence"/>
</dbReference>
<dbReference type="OrthoDB" id="5388417at2759"/>
<evidence type="ECO:0000256" key="1">
    <source>
        <dbReference type="SAM" id="MobiDB-lite"/>
    </source>
</evidence>
<keyword evidence="2" id="KW-1133">Transmembrane helix</keyword>
<feature type="region of interest" description="Disordered" evidence="1">
    <location>
        <begin position="57"/>
        <end position="80"/>
    </location>
</feature>
<organism evidence="3 4">
    <name type="scientific">Cercospora zeae-maydis SCOH1-5</name>
    <dbReference type="NCBI Taxonomy" id="717836"/>
    <lineage>
        <taxon>Eukaryota</taxon>
        <taxon>Fungi</taxon>
        <taxon>Dikarya</taxon>
        <taxon>Ascomycota</taxon>
        <taxon>Pezizomycotina</taxon>
        <taxon>Dothideomycetes</taxon>
        <taxon>Dothideomycetidae</taxon>
        <taxon>Mycosphaerellales</taxon>
        <taxon>Mycosphaerellaceae</taxon>
        <taxon>Cercospora</taxon>
    </lineage>
</organism>
<evidence type="ECO:0000256" key="2">
    <source>
        <dbReference type="SAM" id="Phobius"/>
    </source>
</evidence>
<protein>
    <submittedName>
        <fullName evidence="3">Uncharacterized protein</fullName>
    </submittedName>
</protein>
<proteinExistence type="predicted"/>
<feature type="transmembrane region" description="Helical" evidence="2">
    <location>
        <begin position="22"/>
        <end position="46"/>
    </location>
</feature>
<name>A0A6A6FIQ5_9PEZI</name>
<keyword evidence="2" id="KW-0812">Transmembrane</keyword>
<gene>
    <name evidence="3" type="ORF">CERZMDRAFT_105857</name>
</gene>
<evidence type="ECO:0000313" key="4">
    <source>
        <dbReference type="Proteomes" id="UP000799539"/>
    </source>
</evidence>
<reference evidence="3" key="1">
    <citation type="journal article" date="2020" name="Stud. Mycol.">
        <title>101 Dothideomycetes genomes: a test case for predicting lifestyles and emergence of pathogens.</title>
        <authorList>
            <person name="Haridas S."/>
            <person name="Albert R."/>
            <person name="Binder M."/>
            <person name="Bloem J."/>
            <person name="Labutti K."/>
            <person name="Salamov A."/>
            <person name="Andreopoulos B."/>
            <person name="Baker S."/>
            <person name="Barry K."/>
            <person name="Bills G."/>
            <person name="Bluhm B."/>
            <person name="Cannon C."/>
            <person name="Castanera R."/>
            <person name="Culley D."/>
            <person name="Daum C."/>
            <person name="Ezra D."/>
            <person name="Gonzalez J."/>
            <person name="Henrissat B."/>
            <person name="Kuo A."/>
            <person name="Liang C."/>
            <person name="Lipzen A."/>
            <person name="Lutzoni F."/>
            <person name="Magnuson J."/>
            <person name="Mondo S."/>
            <person name="Nolan M."/>
            <person name="Ohm R."/>
            <person name="Pangilinan J."/>
            <person name="Park H.-J."/>
            <person name="Ramirez L."/>
            <person name="Alfaro M."/>
            <person name="Sun H."/>
            <person name="Tritt A."/>
            <person name="Yoshinaga Y."/>
            <person name="Zwiers L.-H."/>
            <person name="Turgeon B."/>
            <person name="Goodwin S."/>
            <person name="Spatafora J."/>
            <person name="Crous P."/>
            <person name="Grigoriev I."/>
        </authorList>
    </citation>
    <scope>NUCLEOTIDE SEQUENCE</scope>
    <source>
        <strain evidence="3">SCOH1-5</strain>
    </source>
</reference>
<evidence type="ECO:0000313" key="3">
    <source>
        <dbReference type="EMBL" id="KAF2213108.1"/>
    </source>
</evidence>